<name>A0AA40CXU7_9PEZI</name>
<reference evidence="1" key="1">
    <citation type="submission" date="2023-06" db="EMBL/GenBank/DDBJ databases">
        <title>Genome-scale phylogeny and comparative genomics of the fungal order Sordariales.</title>
        <authorList>
            <consortium name="Lawrence Berkeley National Laboratory"/>
            <person name="Hensen N."/>
            <person name="Bonometti L."/>
            <person name="Westerberg I."/>
            <person name="Brannstrom I.O."/>
            <person name="Guillou S."/>
            <person name="Cros-Aarteil S."/>
            <person name="Calhoun S."/>
            <person name="Haridas S."/>
            <person name="Kuo A."/>
            <person name="Mondo S."/>
            <person name="Pangilinan J."/>
            <person name="Riley R."/>
            <person name="Labutti K."/>
            <person name="Andreopoulos B."/>
            <person name="Lipzen A."/>
            <person name="Chen C."/>
            <person name="Yanf M."/>
            <person name="Daum C."/>
            <person name="Ng V."/>
            <person name="Clum A."/>
            <person name="Steindorff A."/>
            <person name="Ohm R."/>
            <person name="Martin F."/>
            <person name="Silar P."/>
            <person name="Natvig D."/>
            <person name="Lalanne C."/>
            <person name="Gautier V."/>
            <person name="Ament-Velasquez S.L."/>
            <person name="Kruys A."/>
            <person name="Hutchinson M.I."/>
            <person name="Powell A.J."/>
            <person name="Barry K."/>
            <person name="Miller A.N."/>
            <person name="Grigoriev I.V."/>
            <person name="Debuchy R."/>
            <person name="Gladieux P."/>
            <person name="Thoren M.H."/>
            <person name="Johannesson H."/>
        </authorList>
    </citation>
    <scope>NUCLEOTIDE SEQUENCE</scope>
    <source>
        <strain evidence="1">SMH2532-1</strain>
    </source>
</reference>
<gene>
    <name evidence="1" type="ORF">B0T16DRAFT_432761</name>
</gene>
<dbReference type="InterPro" id="IPR035979">
    <property type="entry name" value="RBD_domain_sf"/>
</dbReference>
<proteinExistence type="predicted"/>
<evidence type="ECO:0000313" key="1">
    <source>
        <dbReference type="EMBL" id="KAK0655401.1"/>
    </source>
</evidence>
<organism evidence="1 2">
    <name type="scientific">Cercophora newfieldiana</name>
    <dbReference type="NCBI Taxonomy" id="92897"/>
    <lineage>
        <taxon>Eukaryota</taxon>
        <taxon>Fungi</taxon>
        <taxon>Dikarya</taxon>
        <taxon>Ascomycota</taxon>
        <taxon>Pezizomycotina</taxon>
        <taxon>Sordariomycetes</taxon>
        <taxon>Sordariomycetidae</taxon>
        <taxon>Sordariales</taxon>
        <taxon>Lasiosphaeriaceae</taxon>
        <taxon>Cercophora</taxon>
    </lineage>
</organism>
<dbReference type="EMBL" id="JAULSV010000001">
    <property type="protein sequence ID" value="KAK0655401.1"/>
    <property type="molecule type" value="Genomic_DNA"/>
</dbReference>
<accession>A0AA40CXU7</accession>
<keyword evidence="2" id="KW-1185">Reference proteome</keyword>
<dbReference type="GO" id="GO:0003676">
    <property type="term" value="F:nucleic acid binding"/>
    <property type="evidence" value="ECO:0007669"/>
    <property type="project" value="InterPro"/>
</dbReference>
<dbReference type="SUPFAM" id="SSF54928">
    <property type="entry name" value="RNA-binding domain, RBD"/>
    <property type="match status" value="1"/>
</dbReference>
<sequence length="181" mass="20250">MEERRRLLAPIDEAIELMTKGFSPRYRGNPDLERNLSAPIPAHLNCSLFITGLAPTTTTAQLLGAIRDTGRVYATYINGPEPDRGHLTCAAKIVFFERAAAERFFHRFQLAGFSNHIRSAEVDVGSRKSRVLLINRPPTLVNEVALRNYLAGKIQFQRRRRGGNGGLLLLERKIGNIQVLS</sequence>
<dbReference type="Proteomes" id="UP001174936">
    <property type="component" value="Unassembled WGS sequence"/>
</dbReference>
<protein>
    <recommendedName>
        <fullName evidence="3">RRM domain-containing protein</fullName>
    </recommendedName>
</protein>
<dbReference type="AlphaFoldDB" id="A0AA40CXU7"/>
<evidence type="ECO:0000313" key="2">
    <source>
        <dbReference type="Proteomes" id="UP001174936"/>
    </source>
</evidence>
<comment type="caution">
    <text evidence="1">The sequence shown here is derived from an EMBL/GenBank/DDBJ whole genome shotgun (WGS) entry which is preliminary data.</text>
</comment>
<evidence type="ECO:0008006" key="3">
    <source>
        <dbReference type="Google" id="ProtNLM"/>
    </source>
</evidence>